<keyword evidence="2 3" id="KW-0040">ANK repeat</keyword>
<evidence type="ECO:0000313" key="5">
    <source>
        <dbReference type="Proteomes" id="UP000007590"/>
    </source>
</evidence>
<dbReference type="HOGENOM" id="CLU_1265098_0_0_10"/>
<dbReference type="PROSITE" id="PS50088">
    <property type="entry name" value="ANK_REPEAT"/>
    <property type="match status" value="1"/>
</dbReference>
<dbReference type="Gene3D" id="1.25.40.20">
    <property type="entry name" value="Ankyrin repeat-containing domain"/>
    <property type="match status" value="1"/>
</dbReference>
<keyword evidence="5" id="KW-1185">Reference proteome</keyword>
<dbReference type="InterPro" id="IPR051637">
    <property type="entry name" value="Ank_repeat_dom-contain_49"/>
</dbReference>
<dbReference type="RefSeq" id="WP_014681855.1">
    <property type="nucleotide sequence ID" value="NC_017770.1"/>
</dbReference>
<dbReference type="InterPro" id="IPR036770">
    <property type="entry name" value="Ankyrin_rpt-contain_sf"/>
</dbReference>
<proteinExistence type="predicted"/>
<dbReference type="AlphaFoldDB" id="H8KLD0"/>
<evidence type="ECO:0000256" key="1">
    <source>
        <dbReference type="ARBA" id="ARBA00022737"/>
    </source>
</evidence>
<dbReference type="STRING" id="929556.Solca_3628"/>
<gene>
    <name evidence="4" type="ordered locus">Solca_3628</name>
</gene>
<dbReference type="InterPro" id="IPR002110">
    <property type="entry name" value="Ankyrin_rpt"/>
</dbReference>
<dbReference type="OrthoDB" id="407974at2"/>
<reference evidence="4" key="1">
    <citation type="submission" date="2012-02" db="EMBL/GenBank/DDBJ databases">
        <title>The complete genome of Solitalea canadensis DSM 3403.</title>
        <authorList>
            <consortium name="US DOE Joint Genome Institute (JGI-PGF)"/>
            <person name="Lucas S."/>
            <person name="Copeland A."/>
            <person name="Lapidus A."/>
            <person name="Glavina del Rio T."/>
            <person name="Dalin E."/>
            <person name="Tice H."/>
            <person name="Bruce D."/>
            <person name="Goodwin L."/>
            <person name="Pitluck S."/>
            <person name="Peters L."/>
            <person name="Ovchinnikova G."/>
            <person name="Lu M."/>
            <person name="Kyrpides N."/>
            <person name="Mavromatis K."/>
            <person name="Ivanova N."/>
            <person name="Brettin T."/>
            <person name="Detter J.C."/>
            <person name="Han C."/>
            <person name="Larimer F."/>
            <person name="Land M."/>
            <person name="Hauser L."/>
            <person name="Markowitz V."/>
            <person name="Cheng J.-F."/>
            <person name="Hugenholtz P."/>
            <person name="Woyke T."/>
            <person name="Wu D."/>
            <person name="Spring S."/>
            <person name="Schroeder M."/>
            <person name="Kopitz M."/>
            <person name="Brambilla E."/>
            <person name="Klenk H.-P."/>
            <person name="Eisen J.A."/>
        </authorList>
    </citation>
    <scope>NUCLEOTIDE SEQUENCE</scope>
    <source>
        <strain evidence="4">DSM 3403</strain>
    </source>
</reference>
<dbReference type="PROSITE" id="PS50297">
    <property type="entry name" value="ANK_REP_REGION"/>
    <property type="match status" value="1"/>
</dbReference>
<evidence type="ECO:0000256" key="2">
    <source>
        <dbReference type="ARBA" id="ARBA00023043"/>
    </source>
</evidence>
<dbReference type="PANTHER" id="PTHR24180">
    <property type="entry name" value="CYCLIN-DEPENDENT KINASE INHIBITOR 2C-RELATED"/>
    <property type="match status" value="1"/>
</dbReference>
<dbReference type="PANTHER" id="PTHR24180:SF45">
    <property type="entry name" value="POLY [ADP-RIBOSE] POLYMERASE TANKYRASE"/>
    <property type="match status" value="1"/>
</dbReference>
<dbReference type="Pfam" id="PF00023">
    <property type="entry name" value="Ank"/>
    <property type="match status" value="1"/>
</dbReference>
<dbReference type="SUPFAM" id="SSF48403">
    <property type="entry name" value="Ankyrin repeat"/>
    <property type="match status" value="1"/>
</dbReference>
<organism evidence="4 5">
    <name type="scientific">Solitalea canadensis (strain ATCC 29591 / DSM 3403 / JCM 21819 / LMG 8368 / NBRC 15130 / NCIMB 12057 / USAM 9D)</name>
    <name type="common">Flexibacter canadensis</name>
    <dbReference type="NCBI Taxonomy" id="929556"/>
    <lineage>
        <taxon>Bacteria</taxon>
        <taxon>Pseudomonadati</taxon>
        <taxon>Bacteroidota</taxon>
        <taxon>Sphingobacteriia</taxon>
        <taxon>Sphingobacteriales</taxon>
        <taxon>Sphingobacteriaceae</taxon>
        <taxon>Solitalea</taxon>
    </lineage>
</organism>
<protein>
    <submittedName>
        <fullName evidence="4">Uncharacterized protein</fullName>
    </submittedName>
</protein>
<evidence type="ECO:0000256" key="3">
    <source>
        <dbReference type="PROSITE-ProRule" id="PRU00023"/>
    </source>
</evidence>
<feature type="repeat" description="ANK" evidence="3">
    <location>
        <begin position="44"/>
        <end position="76"/>
    </location>
</feature>
<dbReference type="eggNOG" id="COG0666">
    <property type="taxonomic scope" value="Bacteria"/>
</dbReference>
<name>H8KLD0_SOLCM</name>
<accession>H8KLD0</accession>
<evidence type="ECO:0000313" key="4">
    <source>
        <dbReference type="EMBL" id="AFD08632.1"/>
    </source>
</evidence>
<sequence length="202" mass="22741">MTKKDIKTFFKAIANSDINKVSERINSDKEYLTVCNVAPPKKDDGQSGLQVAFKTGNFTIAKLLIEQGADINFKETSEINEWTAPVLHDSIRATIFNSYTVQKDTSQFDKAFSLLQLMLDKGANPNSIDSYGNNCLHRAIMDARQMIDNPSAELTNGILLQQLRKIFKKLITTGADINLTNEKRPSAESMIKNFRLEQHQLL</sequence>
<keyword evidence="1" id="KW-0677">Repeat</keyword>
<dbReference type="SMART" id="SM00248">
    <property type="entry name" value="ANK"/>
    <property type="match status" value="3"/>
</dbReference>
<dbReference type="KEGG" id="scn:Solca_3628"/>
<dbReference type="Proteomes" id="UP000007590">
    <property type="component" value="Chromosome"/>
</dbReference>
<dbReference type="EMBL" id="CP003349">
    <property type="protein sequence ID" value="AFD08632.1"/>
    <property type="molecule type" value="Genomic_DNA"/>
</dbReference>